<evidence type="ECO:0000313" key="3">
    <source>
        <dbReference type="Proteomes" id="UP000207598"/>
    </source>
</evidence>
<dbReference type="Proteomes" id="UP000207598">
    <property type="component" value="Unassembled WGS sequence"/>
</dbReference>
<sequence length="716" mass="77669">MPGSQRGKSGFVRRLALAGTCLTALAGVALAQDNPRNRLSYNLFGVPGLIDMPTAQVPPDATLTGTLAAIGGTTRSTLYFQILPRLSGTFRYSAIEKFGGPTGGTLYDRSFDLRYQLLTETDLRPSVVVGIQDFIGTGIYSGEYVVASKTVMPGLTVTGGVGWGRYGSYNSFATMGTRKEAFTGQGGLPEIERFFRGDVAAFGGISYAPNDKINVKLEYSSDGYLREAAGGVKKSSPWNIGLDYRLRNGGQLSLYHVLGNEIGAQLTFVTNPKTAGIPGGVEPAGLPVAPRAPGSAADLGWTSDPARSQSAKATLVDLASKEGLLVEALTLDANKATVRLINPRFGAPSQAFGRIARAMTRSLPASVEVFEIIPVVNGMPMSAVIFRRSDLERLEHEAANEILAQTTFVDAYGRAPAVDPGLYPKFTWSLGPYLQLSVFDPDNPVRADVGLRASAELEITPSLILSGSVAKRLDGNLDKVKRQDESSLPRVRTDNARYASEGDPAIEYLQLAHYGRPAKNIYSRVTVGYLEKMYGGISAEVLWKPVSSRFALGAEVNYIQRRDFDQLFGFQSMTTVDPVTGAKREIPNVNGHVSAYYAFNNGFHGQLDVGRYLAGDYGATVSLDREFANGWRVGAYATFTNASFDDFGEGSFDKGIRFTLPLASFNGQPSRRKNEITIQSLSRDGGARLDVNDRLYDQVRDYHEPDAVNSWGRFWR</sequence>
<protein>
    <recommendedName>
        <fullName evidence="4">Exopolysaccharide biosynthesis protein YbjH</fullName>
    </recommendedName>
</protein>
<dbReference type="EMBL" id="FXYF01000001">
    <property type="protein sequence ID" value="SMX32281.1"/>
    <property type="molecule type" value="Genomic_DNA"/>
</dbReference>
<dbReference type="InterPro" id="IPR010344">
    <property type="entry name" value="YbjH"/>
</dbReference>
<reference evidence="2 3" key="1">
    <citation type="submission" date="2017-05" db="EMBL/GenBank/DDBJ databases">
        <authorList>
            <person name="Song R."/>
            <person name="Chenine A.L."/>
            <person name="Ruprecht R.M."/>
        </authorList>
    </citation>
    <scope>NUCLEOTIDE SEQUENCE [LARGE SCALE GENOMIC DNA]</scope>
    <source>
        <strain evidence="2 3">CECT 8898</strain>
    </source>
</reference>
<keyword evidence="1" id="KW-0732">Signal</keyword>
<accession>A0A238JNQ7</accession>
<name>A0A238JNQ7_9RHOB</name>
<feature type="chain" id="PRO_5012986184" description="Exopolysaccharide biosynthesis protein YbjH" evidence="1">
    <location>
        <begin position="32"/>
        <end position="716"/>
    </location>
</feature>
<dbReference type="AlphaFoldDB" id="A0A238JNQ7"/>
<dbReference type="RefSeq" id="WP_094019105.1">
    <property type="nucleotide sequence ID" value="NZ_FXYF01000001.1"/>
</dbReference>
<organism evidence="2 3">
    <name type="scientific">Maliponia aquimaris</name>
    <dbReference type="NCBI Taxonomy" id="1673631"/>
    <lineage>
        <taxon>Bacteria</taxon>
        <taxon>Pseudomonadati</taxon>
        <taxon>Pseudomonadota</taxon>
        <taxon>Alphaproteobacteria</taxon>
        <taxon>Rhodobacterales</taxon>
        <taxon>Paracoccaceae</taxon>
        <taxon>Maliponia</taxon>
    </lineage>
</organism>
<keyword evidence="3" id="KW-1185">Reference proteome</keyword>
<proteinExistence type="predicted"/>
<dbReference type="Pfam" id="PF06082">
    <property type="entry name" value="YjbH"/>
    <property type="match status" value="1"/>
</dbReference>
<evidence type="ECO:0000313" key="2">
    <source>
        <dbReference type="EMBL" id="SMX32281.1"/>
    </source>
</evidence>
<feature type="signal peptide" evidence="1">
    <location>
        <begin position="1"/>
        <end position="31"/>
    </location>
</feature>
<evidence type="ECO:0000256" key="1">
    <source>
        <dbReference type="SAM" id="SignalP"/>
    </source>
</evidence>
<gene>
    <name evidence="2" type="ORF">MAA8898_00205</name>
</gene>
<dbReference type="OrthoDB" id="19542at2"/>
<evidence type="ECO:0008006" key="4">
    <source>
        <dbReference type="Google" id="ProtNLM"/>
    </source>
</evidence>